<proteinExistence type="predicted"/>
<evidence type="ECO:0000313" key="2">
    <source>
        <dbReference type="Proteomes" id="UP001560685"/>
    </source>
</evidence>
<accession>A0ABV3Z6K4</accession>
<gene>
    <name evidence="1" type="ORF">ABFZ84_12885</name>
</gene>
<comment type="caution">
    <text evidence="1">The sequence shown here is derived from an EMBL/GenBank/DDBJ whole genome shotgun (WGS) entry which is preliminary data.</text>
</comment>
<dbReference type="RefSeq" id="WP_369314428.1">
    <property type="nucleotide sequence ID" value="NZ_JBEHZE010000001.1"/>
</dbReference>
<reference evidence="1 2" key="1">
    <citation type="submission" date="2024-05" db="EMBL/GenBank/DDBJ databases">
        <title>Three bacterial strains, DH-69, EH-24, and ECK-19 isolated from coastal sediments.</title>
        <authorList>
            <person name="Ye Y.-Q."/>
            <person name="Du Z.-J."/>
        </authorList>
    </citation>
    <scope>NUCLEOTIDE SEQUENCE [LARGE SCALE GENOMIC DNA]</scope>
    <source>
        <strain evidence="1 2">ECK-19</strain>
    </source>
</reference>
<dbReference type="Proteomes" id="UP001560685">
    <property type="component" value="Unassembled WGS sequence"/>
</dbReference>
<keyword evidence="2" id="KW-1185">Reference proteome</keyword>
<name>A0ABV3Z6K4_9PROT</name>
<sequence>MGAASVFGLIITPMLIATDPDPRITDAQREADLLDYAQSISAEDVDLFADLTGLEGVSALDDGAMSVASGGSATAIDIANLGANSAENMGSVDNINVSNTNNGEIANNVVSDNGGITTVFNNTGNGVVMNSIVNLNIFLQGGGPTP</sequence>
<protein>
    <submittedName>
        <fullName evidence="1">Uncharacterized protein</fullName>
    </submittedName>
</protein>
<evidence type="ECO:0000313" key="1">
    <source>
        <dbReference type="EMBL" id="MEX6634444.1"/>
    </source>
</evidence>
<organism evidence="1 2">
    <name type="scientific">Hyphococcus lacteus</name>
    <dbReference type="NCBI Taxonomy" id="3143536"/>
    <lineage>
        <taxon>Bacteria</taxon>
        <taxon>Pseudomonadati</taxon>
        <taxon>Pseudomonadota</taxon>
        <taxon>Alphaproteobacteria</taxon>
        <taxon>Parvularculales</taxon>
        <taxon>Parvularculaceae</taxon>
        <taxon>Hyphococcus</taxon>
    </lineage>
</organism>
<dbReference type="EMBL" id="JBEHZE010000001">
    <property type="protein sequence ID" value="MEX6634444.1"/>
    <property type="molecule type" value="Genomic_DNA"/>
</dbReference>